<proteinExistence type="predicted"/>
<evidence type="ECO:0008006" key="3">
    <source>
        <dbReference type="Google" id="ProtNLM"/>
    </source>
</evidence>
<evidence type="ECO:0000313" key="1">
    <source>
        <dbReference type="EMBL" id="QJA47973.1"/>
    </source>
</evidence>
<organism evidence="1">
    <name type="scientific">viral metagenome</name>
    <dbReference type="NCBI Taxonomy" id="1070528"/>
    <lineage>
        <taxon>unclassified sequences</taxon>
        <taxon>metagenomes</taxon>
        <taxon>organismal metagenomes</taxon>
    </lineage>
</organism>
<reference evidence="1" key="1">
    <citation type="submission" date="2020-03" db="EMBL/GenBank/DDBJ databases">
        <title>The deep terrestrial virosphere.</title>
        <authorList>
            <person name="Holmfeldt K."/>
            <person name="Nilsson E."/>
            <person name="Simone D."/>
            <person name="Lopez-Fernandez M."/>
            <person name="Wu X."/>
            <person name="de Brujin I."/>
            <person name="Lundin D."/>
            <person name="Andersson A."/>
            <person name="Bertilsson S."/>
            <person name="Dopson M."/>
        </authorList>
    </citation>
    <scope>NUCLEOTIDE SEQUENCE</scope>
    <source>
        <strain evidence="1">TM448A00801</strain>
        <strain evidence="2">TM448B00993</strain>
    </source>
</reference>
<dbReference type="EMBL" id="MT144066">
    <property type="protein sequence ID" value="QJA47973.1"/>
    <property type="molecule type" value="Genomic_DNA"/>
</dbReference>
<gene>
    <name evidence="1" type="ORF">TM448A00801_0008</name>
    <name evidence="2" type="ORF">TM448B00993_0009</name>
</gene>
<evidence type="ECO:0000313" key="2">
    <source>
        <dbReference type="EMBL" id="QJH97342.1"/>
    </source>
</evidence>
<dbReference type="AlphaFoldDB" id="A0A6H1ZJ71"/>
<name>A0A6H1ZJ71_9ZZZZ</name>
<dbReference type="EMBL" id="MT144683">
    <property type="protein sequence ID" value="QJH97342.1"/>
    <property type="molecule type" value="Genomic_DNA"/>
</dbReference>
<protein>
    <recommendedName>
        <fullName evidence="3">Head-tail joining protein</fullName>
    </recommendedName>
</protein>
<sequence length="116" mass="13628">MSVQKIILKKMLRYYGQTVQRKRRIRNVDGEDIYYTYEVEEPIRGHFSQITPTDEAMAGWGISLNADYIGTFLSGTLVEEGDLLYIVDGWYEVQTKIIRRTGEKAEYIEVLLRRKE</sequence>
<accession>A0A6H1ZJ71</accession>